<dbReference type="Gramene" id="Ma02_t07020.1">
    <property type="protein sequence ID" value="Ma02_p07020.1"/>
    <property type="gene ID" value="Ma02_g07020"/>
</dbReference>
<dbReference type="Gene3D" id="3.40.50.720">
    <property type="entry name" value="NAD(P)-binding Rossmann-like Domain"/>
    <property type="match status" value="1"/>
</dbReference>
<evidence type="ECO:0000313" key="5">
    <source>
        <dbReference type="Proteomes" id="UP000012960"/>
    </source>
</evidence>
<keyword evidence="5" id="KW-1185">Reference proteome</keyword>
<organism evidence="4 5">
    <name type="scientific">Musa acuminata subsp. malaccensis</name>
    <name type="common">Wild banana</name>
    <name type="synonym">Musa malaccensis</name>
    <dbReference type="NCBI Taxonomy" id="214687"/>
    <lineage>
        <taxon>Eukaryota</taxon>
        <taxon>Viridiplantae</taxon>
        <taxon>Streptophyta</taxon>
        <taxon>Embryophyta</taxon>
        <taxon>Tracheophyta</taxon>
        <taxon>Spermatophyta</taxon>
        <taxon>Magnoliopsida</taxon>
        <taxon>Liliopsida</taxon>
        <taxon>Zingiberales</taxon>
        <taxon>Musaceae</taxon>
        <taxon>Musa</taxon>
    </lineage>
</organism>
<dbReference type="Pfam" id="PF01073">
    <property type="entry name" value="3Beta_HSD"/>
    <property type="match status" value="1"/>
</dbReference>
<name>A0A804I028_MUSAM</name>
<dbReference type="SUPFAM" id="SSF51735">
    <property type="entry name" value="NAD(P)-binding Rossmann-fold domains"/>
    <property type="match status" value="1"/>
</dbReference>
<sequence>MPSDDVSVLPGHGRTVCVTGANGHLRALDGAKERQVLAKADLLDVQSLRAAIHGCDGAFHMASPVTDYPEQVIEPAITGTRNVIDAAVRRVVLTSSVGAVYMNPNRGLDESCWSDLRHRKNTKVITIIIVNHQCLNLDSRLNHVNHESSITKVRRRQGRRRGSRKGGRGEGCQGALRMRREHAATGGGRPSEYSPSSSRSTPSPQSARTT</sequence>
<accession>A0A804I028</accession>
<dbReference type="PANTHER" id="PTHR10366:SF831">
    <property type="entry name" value="NAD-DEPENDENT EPIMERASE_DEHYDRATASE DOMAIN-CONTAINING PROTEIN"/>
    <property type="match status" value="1"/>
</dbReference>
<dbReference type="AlphaFoldDB" id="A0A804I028"/>
<dbReference type="PANTHER" id="PTHR10366">
    <property type="entry name" value="NAD DEPENDENT EPIMERASE/DEHYDRATASE"/>
    <property type="match status" value="1"/>
</dbReference>
<dbReference type="InterPro" id="IPR036291">
    <property type="entry name" value="NAD(P)-bd_dom_sf"/>
</dbReference>
<evidence type="ECO:0000256" key="1">
    <source>
        <dbReference type="ARBA" id="ARBA00023002"/>
    </source>
</evidence>
<dbReference type="GO" id="GO:0006694">
    <property type="term" value="P:steroid biosynthetic process"/>
    <property type="evidence" value="ECO:0007669"/>
    <property type="project" value="InterPro"/>
</dbReference>
<protein>
    <recommendedName>
        <fullName evidence="3">3-beta hydroxysteroid dehydrogenase/isomerase domain-containing protein</fullName>
    </recommendedName>
</protein>
<dbReference type="Proteomes" id="UP000012960">
    <property type="component" value="Unplaced"/>
</dbReference>
<evidence type="ECO:0000259" key="3">
    <source>
        <dbReference type="Pfam" id="PF01073"/>
    </source>
</evidence>
<evidence type="ECO:0000256" key="2">
    <source>
        <dbReference type="SAM" id="MobiDB-lite"/>
    </source>
</evidence>
<keyword evidence="1" id="KW-0560">Oxidoreductase</keyword>
<dbReference type="EnsemblPlants" id="Ma02_t07020.1">
    <property type="protein sequence ID" value="Ma02_p07020.1"/>
    <property type="gene ID" value="Ma02_g07020"/>
</dbReference>
<feature type="region of interest" description="Disordered" evidence="2">
    <location>
        <begin position="149"/>
        <end position="210"/>
    </location>
</feature>
<feature type="compositionally biased region" description="Basic residues" evidence="2">
    <location>
        <begin position="152"/>
        <end position="166"/>
    </location>
</feature>
<feature type="compositionally biased region" description="Low complexity" evidence="2">
    <location>
        <begin position="190"/>
        <end position="210"/>
    </location>
</feature>
<reference evidence="4" key="1">
    <citation type="submission" date="2021-05" db="UniProtKB">
        <authorList>
            <consortium name="EnsemblPlants"/>
        </authorList>
    </citation>
    <scope>IDENTIFICATION</scope>
    <source>
        <strain evidence="4">subsp. malaccensis</strain>
    </source>
</reference>
<evidence type="ECO:0000313" key="4">
    <source>
        <dbReference type="EnsemblPlants" id="Ma02_p07020.1"/>
    </source>
</evidence>
<feature type="domain" description="3-beta hydroxysteroid dehydrogenase/isomerase" evidence="3">
    <location>
        <begin position="37"/>
        <end position="103"/>
    </location>
</feature>
<dbReference type="GO" id="GO:0016616">
    <property type="term" value="F:oxidoreductase activity, acting on the CH-OH group of donors, NAD or NADP as acceptor"/>
    <property type="evidence" value="ECO:0000318"/>
    <property type="project" value="GO_Central"/>
</dbReference>
<dbReference type="InterPro" id="IPR002225">
    <property type="entry name" value="3Beta_OHSteriod_DH/Estase"/>
</dbReference>
<dbReference type="InterPro" id="IPR050425">
    <property type="entry name" value="NAD(P)_dehydrat-like"/>
</dbReference>
<proteinExistence type="predicted"/>
<dbReference type="InParanoid" id="A0A804I028"/>